<organism evidence="1 2">
    <name type="scientific">Potamilus streckersoni</name>
    <dbReference type="NCBI Taxonomy" id="2493646"/>
    <lineage>
        <taxon>Eukaryota</taxon>
        <taxon>Metazoa</taxon>
        <taxon>Spiralia</taxon>
        <taxon>Lophotrochozoa</taxon>
        <taxon>Mollusca</taxon>
        <taxon>Bivalvia</taxon>
        <taxon>Autobranchia</taxon>
        <taxon>Heteroconchia</taxon>
        <taxon>Palaeoheterodonta</taxon>
        <taxon>Unionida</taxon>
        <taxon>Unionoidea</taxon>
        <taxon>Unionidae</taxon>
        <taxon>Ambleminae</taxon>
        <taxon>Lampsilini</taxon>
        <taxon>Potamilus</taxon>
    </lineage>
</organism>
<evidence type="ECO:0000313" key="1">
    <source>
        <dbReference type="EMBL" id="KAK3597828.1"/>
    </source>
</evidence>
<keyword evidence="2" id="KW-1185">Reference proteome</keyword>
<dbReference type="Proteomes" id="UP001195483">
    <property type="component" value="Unassembled WGS sequence"/>
</dbReference>
<reference evidence="1" key="2">
    <citation type="journal article" date="2021" name="Genome Biol. Evol.">
        <title>Developing a high-quality reference genome for a parasitic bivalve with doubly uniparental inheritance (Bivalvia: Unionida).</title>
        <authorList>
            <person name="Smith C.H."/>
        </authorList>
    </citation>
    <scope>NUCLEOTIDE SEQUENCE</scope>
    <source>
        <strain evidence="1">CHS0354</strain>
        <tissue evidence="1">Mantle</tissue>
    </source>
</reference>
<accession>A0AAE0STU2</accession>
<gene>
    <name evidence="1" type="ORF">CHS0354_029394</name>
</gene>
<name>A0AAE0STU2_9BIVA</name>
<reference evidence="1" key="1">
    <citation type="journal article" date="2021" name="Genome Biol. Evol.">
        <title>A High-Quality Reference Genome for a Parasitic Bivalve with Doubly Uniparental Inheritance (Bivalvia: Unionida).</title>
        <authorList>
            <person name="Smith C.H."/>
        </authorList>
    </citation>
    <scope>NUCLEOTIDE SEQUENCE</scope>
    <source>
        <strain evidence="1">CHS0354</strain>
    </source>
</reference>
<reference evidence="1" key="3">
    <citation type="submission" date="2023-05" db="EMBL/GenBank/DDBJ databases">
        <authorList>
            <person name="Smith C.H."/>
        </authorList>
    </citation>
    <scope>NUCLEOTIDE SEQUENCE</scope>
    <source>
        <strain evidence="1">CHS0354</strain>
        <tissue evidence="1">Mantle</tissue>
    </source>
</reference>
<sequence length="171" mass="18702">MMLDVHLAMRVWLAALPDTCRLDLVRGGSCFGGLTLTGFNGGLRLVYATCRQGARHGFGSTYCLALAATNIASNMPFYSLLVVCPFMSSSFFGLTDGVMIQTIRLLIPRRQFSKNHGKFFPSHGFIPIQFYCFLRAHSALENAVCGSNISSTLTLAPHFQQDSVAIPLFSP</sequence>
<evidence type="ECO:0000313" key="2">
    <source>
        <dbReference type="Proteomes" id="UP001195483"/>
    </source>
</evidence>
<dbReference type="AlphaFoldDB" id="A0AAE0STU2"/>
<comment type="caution">
    <text evidence="1">The sequence shown here is derived from an EMBL/GenBank/DDBJ whole genome shotgun (WGS) entry which is preliminary data.</text>
</comment>
<proteinExistence type="predicted"/>
<protein>
    <submittedName>
        <fullName evidence="1">Uncharacterized protein</fullName>
    </submittedName>
</protein>
<dbReference type="EMBL" id="JAEAOA010001763">
    <property type="protein sequence ID" value="KAK3597828.1"/>
    <property type="molecule type" value="Genomic_DNA"/>
</dbReference>